<reference evidence="3" key="1">
    <citation type="submission" date="2016-11" db="EMBL/GenBank/DDBJ databases">
        <authorList>
            <person name="Varghese N."/>
            <person name="Submissions S."/>
        </authorList>
    </citation>
    <scope>NUCLEOTIDE SEQUENCE [LARGE SCALE GENOMIC DNA]</scope>
    <source>
        <strain evidence="3">DSM 10349</strain>
    </source>
</reference>
<sequence>MNLQPGKYRHFKGNYYEVICVAKHSETEEPLVVYRSDKDSSLWVRPLAMFTEQVEVEGQLVKRFTYIGQTGQ</sequence>
<accession>A0A1M6SPV5</accession>
<dbReference type="Gene3D" id="2.30.30.320">
    <property type="entry name" value="DUF1653-like domain"/>
    <property type="match status" value="1"/>
</dbReference>
<evidence type="ECO:0000313" key="2">
    <source>
        <dbReference type="EMBL" id="SHK46725.1"/>
    </source>
</evidence>
<dbReference type="EMBL" id="FRAR01000014">
    <property type="protein sequence ID" value="SHK46725.1"/>
    <property type="molecule type" value="Genomic_DNA"/>
</dbReference>
<keyword evidence="3" id="KW-1185">Reference proteome</keyword>
<gene>
    <name evidence="2" type="ORF">SAMN02745123_01948</name>
</gene>
<dbReference type="STRING" id="1121421.SAMN02745123_01948"/>
<dbReference type="OrthoDB" id="371169at2"/>
<dbReference type="AlphaFoldDB" id="A0A1M6SPV5"/>
<dbReference type="RefSeq" id="WP_072913638.1">
    <property type="nucleotide sequence ID" value="NZ_FRAR01000014.1"/>
</dbReference>
<dbReference type="InterPro" id="IPR037135">
    <property type="entry name" value="DUF1653-like_dom_sf"/>
</dbReference>
<evidence type="ECO:0000313" key="3">
    <source>
        <dbReference type="Proteomes" id="UP000183997"/>
    </source>
</evidence>
<dbReference type="Proteomes" id="UP000183997">
    <property type="component" value="Unassembled WGS sequence"/>
</dbReference>
<dbReference type="Pfam" id="PF07866">
    <property type="entry name" value="DUF1653"/>
    <property type="match status" value="1"/>
</dbReference>
<proteinExistence type="predicted"/>
<name>A0A1M6SPV5_9FIRM</name>
<organism evidence="2 3">
    <name type="scientific">Desulforamulus aeronauticus DSM 10349</name>
    <dbReference type="NCBI Taxonomy" id="1121421"/>
    <lineage>
        <taxon>Bacteria</taxon>
        <taxon>Bacillati</taxon>
        <taxon>Bacillota</taxon>
        <taxon>Clostridia</taxon>
        <taxon>Eubacteriales</taxon>
        <taxon>Peptococcaceae</taxon>
        <taxon>Desulforamulus</taxon>
    </lineage>
</organism>
<feature type="domain" description="DUF1653" evidence="1">
    <location>
        <begin position="6"/>
        <end position="65"/>
    </location>
</feature>
<dbReference type="InterPro" id="IPR023387">
    <property type="entry name" value="DUF1653-like_dom"/>
</dbReference>
<evidence type="ECO:0000259" key="1">
    <source>
        <dbReference type="Pfam" id="PF07866"/>
    </source>
</evidence>
<protein>
    <recommendedName>
        <fullName evidence="1">DUF1653 domain-containing protein</fullName>
    </recommendedName>
</protein>